<evidence type="ECO:0000313" key="3">
    <source>
        <dbReference type="Proteomes" id="UP001652625"/>
    </source>
</evidence>
<dbReference type="Proteomes" id="UP001652625">
    <property type="component" value="Chromosome 15"/>
</dbReference>
<dbReference type="InterPro" id="IPR050188">
    <property type="entry name" value="RluA_PseudoU_synthase"/>
</dbReference>
<dbReference type="RefSeq" id="XP_065676575.1">
    <property type="nucleotide sequence ID" value="XM_065820503.1"/>
</dbReference>
<reference evidence="4" key="1">
    <citation type="submission" date="2025-08" db="UniProtKB">
        <authorList>
            <consortium name="RefSeq"/>
        </authorList>
    </citation>
    <scope>IDENTIFICATION</scope>
</reference>
<dbReference type="PANTHER" id="PTHR21600:SF40">
    <property type="entry name" value="PSEUDOURIDYLATE SYNTHASE RPUSD2"/>
    <property type="match status" value="1"/>
</dbReference>
<proteinExistence type="inferred from homology"/>
<feature type="domain" description="Pseudouridine synthase RsuA/RluA-like" evidence="2">
    <location>
        <begin position="133"/>
        <end position="278"/>
    </location>
</feature>
<accession>A0ABM4DPR6</accession>
<comment type="catalytic activity">
    <reaction evidence="1">
        <text>a uridine in RNA = a pseudouridine in RNA</text>
        <dbReference type="Rhea" id="RHEA:48348"/>
        <dbReference type="Rhea" id="RHEA-COMP:12068"/>
        <dbReference type="Rhea" id="RHEA-COMP:12069"/>
        <dbReference type="ChEBI" id="CHEBI:65314"/>
        <dbReference type="ChEBI" id="CHEBI:65315"/>
    </reaction>
</comment>
<organism evidence="3 4">
    <name type="scientific">Hydra vulgaris</name>
    <name type="common">Hydra</name>
    <name type="synonym">Hydra attenuata</name>
    <dbReference type="NCBI Taxonomy" id="6087"/>
    <lineage>
        <taxon>Eukaryota</taxon>
        <taxon>Metazoa</taxon>
        <taxon>Cnidaria</taxon>
        <taxon>Hydrozoa</taxon>
        <taxon>Hydroidolina</taxon>
        <taxon>Anthoathecata</taxon>
        <taxon>Aplanulata</taxon>
        <taxon>Hydridae</taxon>
        <taxon>Hydra</taxon>
    </lineage>
</organism>
<dbReference type="InterPro" id="IPR020103">
    <property type="entry name" value="PsdUridine_synth_cat_dom_sf"/>
</dbReference>
<keyword evidence="3" id="KW-1185">Reference proteome</keyword>
<evidence type="ECO:0000259" key="2">
    <source>
        <dbReference type="Pfam" id="PF00849"/>
    </source>
</evidence>
<keyword evidence="1" id="KW-0413">Isomerase</keyword>
<protein>
    <recommendedName>
        <fullName evidence="1">Pseudouridine synthase</fullName>
        <ecNumber evidence="1">5.4.99.-</ecNumber>
    </recommendedName>
</protein>
<dbReference type="InterPro" id="IPR006145">
    <property type="entry name" value="PsdUridine_synth_RsuA/RluA"/>
</dbReference>
<dbReference type="Gene3D" id="3.30.2350.10">
    <property type="entry name" value="Pseudouridine synthase"/>
    <property type="match status" value="1"/>
</dbReference>
<comment type="function">
    <text evidence="1">Responsible for synthesis of pseudouridine from uracil.</text>
</comment>
<gene>
    <name evidence="4" type="primary">LOC100205130</name>
</gene>
<dbReference type="NCBIfam" id="TIGR00005">
    <property type="entry name" value="rluA_subfam"/>
    <property type="match status" value="1"/>
</dbReference>
<dbReference type="SUPFAM" id="SSF55120">
    <property type="entry name" value="Pseudouridine synthase"/>
    <property type="match status" value="1"/>
</dbReference>
<dbReference type="PROSITE" id="PS01129">
    <property type="entry name" value="PSI_RLU"/>
    <property type="match status" value="1"/>
</dbReference>
<dbReference type="GeneID" id="100205130"/>
<dbReference type="Pfam" id="PF00849">
    <property type="entry name" value="PseudoU_synth_2"/>
    <property type="match status" value="1"/>
</dbReference>
<dbReference type="PANTHER" id="PTHR21600">
    <property type="entry name" value="MITOCHONDRIAL RNA PSEUDOURIDINE SYNTHASE"/>
    <property type="match status" value="1"/>
</dbReference>
<comment type="similarity">
    <text evidence="1">Belongs to the pseudouridine synthase RluA family.</text>
</comment>
<dbReference type="InterPro" id="IPR006225">
    <property type="entry name" value="PsdUridine_synth_RluC/D"/>
</dbReference>
<evidence type="ECO:0000313" key="4">
    <source>
        <dbReference type="RefSeq" id="XP_065676575.1"/>
    </source>
</evidence>
<dbReference type="InterPro" id="IPR006224">
    <property type="entry name" value="PsdUridine_synth_RluA-like_CS"/>
</dbReference>
<dbReference type="CDD" id="cd02557">
    <property type="entry name" value="PseudoU_synth_ScRIB2"/>
    <property type="match status" value="1"/>
</dbReference>
<dbReference type="EC" id="5.4.99.-" evidence="1"/>
<name>A0ABM4DPR6_HYDVU</name>
<sequence>MKKMEKLAEINNTVGEEVSNKKIGFHSEMFEETSYYFKNGLRWVYPYKFNFVAHVKGRWLNSSVLDVFRREFNMETEDYYIKAISAGKIKVNNNIVSHDHKLTAKDVLKTQIHRHEPPVVHEEIEFIQNNEEVVVINKPASIPVHPCGRFRHNTIVFILGKDYGLYNLHTIHRIDRLTSGVLMFAKTSEKARELEGLVRGRLVIKEYLARVIGNFPSEEIVVDEPIKTVSHKIGFCTVSNDGKSSSTIFKKLSYNGESSVVRCVPKTGRMHQIRVHLQYLGYPIINDPIYNHPTAWGEGKGKKGTLIDTKKVMDELIRTRADFAECQDELTELQLKATKRLSDDDINSLNKKQKKESIHITADHPLPLQTNMAELKTICSKTNVIKEATITSKNDDHVLKEDNETLCEKNLDSLPKMYTSSDLGMEYFDADCTDCKRKWKEPSKDELSIFLHAVTYKGPGWEYTTKMPLWASSD</sequence>
<evidence type="ECO:0000256" key="1">
    <source>
        <dbReference type="RuleBase" id="RU362028"/>
    </source>
</evidence>